<organism evidence="1 2">
    <name type="scientific">Corchorus capsularis</name>
    <name type="common">Jute</name>
    <dbReference type="NCBI Taxonomy" id="210143"/>
    <lineage>
        <taxon>Eukaryota</taxon>
        <taxon>Viridiplantae</taxon>
        <taxon>Streptophyta</taxon>
        <taxon>Embryophyta</taxon>
        <taxon>Tracheophyta</taxon>
        <taxon>Spermatophyta</taxon>
        <taxon>Magnoliopsida</taxon>
        <taxon>eudicotyledons</taxon>
        <taxon>Gunneridae</taxon>
        <taxon>Pentapetalae</taxon>
        <taxon>rosids</taxon>
        <taxon>malvids</taxon>
        <taxon>Malvales</taxon>
        <taxon>Malvaceae</taxon>
        <taxon>Grewioideae</taxon>
        <taxon>Apeibeae</taxon>
        <taxon>Corchorus</taxon>
    </lineage>
</organism>
<evidence type="ECO:0000313" key="1">
    <source>
        <dbReference type="EMBL" id="OMO59714.1"/>
    </source>
</evidence>
<dbReference type="EMBL" id="AWWV01013877">
    <property type="protein sequence ID" value="OMO59714.1"/>
    <property type="molecule type" value="Genomic_DNA"/>
</dbReference>
<dbReference type="Gramene" id="OMO59714">
    <property type="protein sequence ID" value="OMO59714"/>
    <property type="gene ID" value="CCACVL1_24651"/>
</dbReference>
<proteinExistence type="predicted"/>
<dbReference type="Proteomes" id="UP000188268">
    <property type="component" value="Unassembled WGS sequence"/>
</dbReference>
<sequence length="34" mass="3907">MGIRKLADQISGALALRHFLCNFDFVMEDLPVER</sequence>
<comment type="caution">
    <text evidence="1">The sequence shown here is derived from an EMBL/GenBank/DDBJ whole genome shotgun (WGS) entry which is preliminary data.</text>
</comment>
<reference evidence="1 2" key="1">
    <citation type="submission" date="2013-09" db="EMBL/GenBank/DDBJ databases">
        <title>Corchorus capsularis genome sequencing.</title>
        <authorList>
            <person name="Alam M."/>
            <person name="Haque M.S."/>
            <person name="Islam M.S."/>
            <person name="Emdad E.M."/>
            <person name="Islam M.M."/>
            <person name="Ahmed B."/>
            <person name="Halim A."/>
            <person name="Hossen Q.M.M."/>
            <person name="Hossain M.Z."/>
            <person name="Ahmed R."/>
            <person name="Khan M.M."/>
            <person name="Islam R."/>
            <person name="Rashid M.M."/>
            <person name="Khan S.A."/>
            <person name="Rahman M.S."/>
            <person name="Alam M."/>
        </authorList>
    </citation>
    <scope>NUCLEOTIDE SEQUENCE [LARGE SCALE GENOMIC DNA]</scope>
    <source>
        <strain evidence="2">cv. CVL-1</strain>
        <tissue evidence="1">Whole seedling</tissue>
    </source>
</reference>
<keyword evidence="2" id="KW-1185">Reference proteome</keyword>
<accession>A0A1R3GNM6</accession>
<protein>
    <submittedName>
        <fullName evidence="1">Uncharacterized protein</fullName>
    </submittedName>
</protein>
<name>A0A1R3GNM6_COCAP</name>
<dbReference type="AlphaFoldDB" id="A0A1R3GNM6"/>
<gene>
    <name evidence="1" type="ORF">CCACVL1_24651</name>
</gene>
<evidence type="ECO:0000313" key="2">
    <source>
        <dbReference type="Proteomes" id="UP000188268"/>
    </source>
</evidence>